<dbReference type="InterPro" id="IPR004843">
    <property type="entry name" value="Calcineurin-like_PHP"/>
</dbReference>
<evidence type="ECO:0000313" key="4">
    <source>
        <dbReference type="EMBL" id="RKP22236.1"/>
    </source>
</evidence>
<dbReference type="Pfam" id="PF00149">
    <property type="entry name" value="Metallophos"/>
    <property type="match status" value="1"/>
</dbReference>
<dbReference type="AlphaFoldDB" id="A0A4P9YQY4"/>
<dbReference type="Proteomes" id="UP000278143">
    <property type="component" value="Unassembled WGS sequence"/>
</dbReference>
<dbReference type="GO" id="GO:0000014">
    <property type="term" value="F:single-stranded DNA endodeoxyribonuclease activity"/>
    <property type="evidence" value="ECO:0007669"/>
    <property type="project" value="TreeGrafter"/>
</dbReference>
<name>A0A4P9YQY4_9FUNG</name>
<dbReference type="GO" id="GO:0035861">
    <property type="term" value="C:site of double-strand break"/>
    <property type="evidence" value="ECO:0007669"/>
    <property type="project" value="TreeGrafter"/>
</dbReference>
<dbReference type="InterPro" id="IPR007281">
    <property type="entry name" value="Mre11_DNA-bd"/>
</dbReference>
<feature type="domain" description="Calcineurin-like phosphoesterase" evidence="2">
    <location>
        <begin position="23"/>
        <end position="205"/>
    </location>
</feature>
<dbReference type="GO" id="GO:0030870">
    <property type="term" value="C:Mre11 complex"/>
    <property type="evidence" value="ECO:0007669"/>
    <property type="project" value="TreeGrafter"/>
</dbReference>
<protein>
    <submittedName>
        <fullName evidence="4">Metallo-dependent phosphatase-like protein</fullName>
    </submittedName>
</protein>
<dbReference type="GO" id="GO:0000724">
    <property type="term" value="P:double-strand break repair via homologous recombination"/>
    <property type="evidence" value="ECO:0007669"/>
    <property type="project" value="TreeGrafter"/>
</dbReference>
<dbReference type="GO" id="GO:0030145">
    <property type="term" value="F:manganese ion binding"/>
    <property type="evidence" value="ECO:0007669"/>
    <property type="project" value="InterPro"/>
</dbReference>
<dbReference type="PANTHER" id="PTHR10139">
    <property type="entry name" value="DOUBLE-STRAND BREAK REPAIR PROTEIN MRE11"/>
    <property type="match status" value="1"/>
</dbReference>
<keyword evidence="1" id="KW-0378">Hydrolase</keyword>
<organism evidence="4 5">
    <name type="scientific">Syncephalis pseudoplumigaleata</name>
    <dbReference type="NCBI Taxonomy" id="1712513"/>
    <lineage>
        <taxon>Eukaryota</taxon>
        <taxon>Fungi</taxon>
        <taxon>Fungi incertae sedis</taxon>
        <taxon>Zoopagomycota</taxon>
        <taxon>Zoopagomycotina</taxon>
        <taxon>Zoopagomycetes</taxon>
        <taxon>Zoopagales</taxon>
        <taxon>Piptocephalidaceae</taxon>
        <taxon>Syncephalis</taxon>
    </lineage>
</organism>
<accession>A0A4P9YQY4</accession>
<dbReference type="GO" id="GO:0031573">
    <property type="term" value="P:mitotic intra-S DNA damage checkpoint signaling"/>
    <property type="evidence" value="ECO:0007669"/>
    <property type="project" value="TreeGrafter"/>
</dbReference>
<dbReference type="EMBL" id="KZ992368">
    <property type="protein sequence ID" value="RKP22236.1"/>
    <property type="molecule type" value="Genomic_DNA"/>
</dbReference>
<reference evidence="5" key="1">
    <citation type="journal article" date="2018" name="Nat. Microbiol.">
        <title>Leveraging single-cell genomics to expand the fungal tree of life.</title>
        <authorList>
            <person name="Ahrendt S.R."/>
            <person name="Quandt C.A."/>
            <person name="Ciobanu D."/>
            <person name="Clum A."/>
            <person name="Salamov A."/>
            <person name="Andreopoulos B."/>
            <person name="Cheng J.F."/>
            <person name="Woyke T."/>
            <person name="Pelin A."/>
            <person name="Henrissat B."/>
            <person name="Reynolds N.K."/>
            <person name="Benny G.L."/>
            <person name="Smith M.E."/>
            <person name="James T.Y."/>
            <person name="Grigoriev I.V."/>
        </authorList>
    </citation>
    <scope>NUCLEOTIDE SEQUENCE [LARGE SCALE GENOMIC DNA]</scope>
    <source>
        <strain evidence="5">Benny S71-1</strain>
    </source>
</reference>
<evidence type="ECO:0000313" key="5">
    <source>
        <dbReference type="Proteomes" id="UP000278143"/>
    </source>
</evidence>
<evidence type="ECO:0000256" key="1">
    <source>
        <dbReference type="ARBA" id="ARBA00022801"/>
    </source>
</evidence>
<sequence>MTMEAETAASSSSSASSSAHTISILVATDNHLGYLEKDPVRGQDSFQTFEEILRLAQLHEVDMILLGGDLFHDNKPSRACLHKTMSLLRQYCMGDRPCALDFQSDPRANFADQFGTVNYQDPNYNVAMPVFSIHGNHDDPSGDGNLCALDLLAVSGLCNYFGRAKQIDDIAISPLLMRKGSTRLALYGLGNIRDERLYRTFVRRKVKVLRPREETDAWFNLMVIHQNRFVGLLKVQGTRFKLRKLPLQTVRPFIMKDVVLANVDGLRPSDEKGILRYLTNTVGGDDSRYSAA</sequence>
<dbReference type="Pfam" id="PF04152">
    <property type="entry name" value="Mre11_DNA_bind"/>
    <property type="match status" value="1"/>
</dbReference>
<dbReference type="GO" id="GO:0042138">
    <property type="term" value="P:meiotic DNA double-strand break formation"/>
    <property type="evidence" value="ECO:0007669"/>
    <property type="project" value="TreeGrafter"/>
</dbReference>
<dbReference type="GO" id="GO:0097552">
    <property type="term" value="P:mitochondrial double-strand break repair via homologous recombination"/>
    <property type="evidence" value="ECO:0007669"/>
    <property type="project" value="TreeGrafter"/>
</dbReference>
<gene>
    <name evidence="4" type="ORF">SYNPS1DRAFT_32190</name>
</gene>
<dbReference type="SUPFAM" id="SSF56300">
    <property type="entry name" value="Metallo-dependent phosphatases"/>
    <property type="match status" value="1"/>
</dbReference>
<dbReference type="CDD" id="cd00840">
    <property type="entry name" value="MPP_Mre11_N"/>
    <property type="match status" value="1"/>
</dbReference>
<dbReference type="InterPro" id="IPR029052">
    <property type="entry name" value="Metallo-depent_PP-like"/>
</dbReference>
<proteinExistence type="predicted"/>
<dbReference type="OrthoDB" id="30417at2759"/>
<dbReference type="GO" id="GO:0007095">
    <property type="term" value="P:mitotic G2 DNA damage checkpoint signaling"/>
    <property type="evidence" value="ECO:0007669"/>
    <property type="project" value="TreeGrafter"/>
</dbReference>
<evidence type="ECO:0000259" key="2">
    <source>
        <dbReference type="Pfam" id="PF00149"/>
    </source>
</evidence>
<feature type="domain" description="Mre11 DNA-binding" evidence="3">
    <location>
        <begin position="240"/>
        <end position="282"/>
    </location>
</feature>
<dbReference type="InterPro" id="IPR041796">
    <property type="entry name" value="Mre11_N"/>
</dbReference>
<dbReference type="Gene3D" id="3.60.21.10">
    <property type="match status" value="1"/>
</dbReference>
<dbReference type="PANTHER" id="PTHR10139:SF1">
    <property type="entry name" value="DOUBLE-STRAND BREAK REPAIR PROTEIN MRE11"/>
    <property type="match status" value="1"/>
</dbReference>
<evidence type="ECO:0000259" key="3">
    <source>
        <dbReference type="Pfam" id="PF04152"/>
    </source>
</evidence>
<dbReference type="GO" id="GO:0006303">
    <property type="term" value="P:double-strand break repair via nonhomologous end joining"/>
    <property type="evidence" value="ECO:0007669"/>
    <property type="project" value="TreeGrafter"/>
</dbReference>
<keyword evidence="5" id="KW-1185">Reference proteome</keyword>
<dbReference type="GO" id="GO:0000723">
    <property type="term" value="P:telomere maintenance"/>
    <property type="evidence" value="ECO:0007669"/>
    <property type="project" value="TreeGrafter"/>
</dbReference>